<dbReference type="EMBL" id="CP021995">
    <property type="protein sequence ID" value="ASD26226.1"/>
    <property type="molecule type" value="Genomic_DNA"/>
</dbReference>
<dbReference type="InterPro" id="IPR036380">
    <property type="entry name" value="Isochorismatase-like_sf"/>
</dbReference>
<reference evidence="3 4" key="1">
    <citation type="submission" date="2017-06" db="EMBL/GenBank/DDBJ databases">
        <title>Biodegradation of gentamicin by bacterial consortia AMQD4 in synthetic medium and raw gentamicin sewage.</title>
        <authorList>
            <person name="Chang H."/>
            <person name="Feng Y."/>
            <person name="Li Z."/>
            <person name="Xue J."/>
            <person name="Cheng D."/>
        </authorList>
    </citation>
    <scope>NUCLEOTIDE SEQUENCE [LARGE SCALE GENOMIC DNA]</scope>
    <source>
        <strain evidence="3 4">BZC3</strain>
    </source>
</reference>
<keyword evidence="1 3" id="KW-0378">Hydrolase</keyword>
<evidence type="ECO:0000259" key="2">
    <source>
        <dbReference type="Pfam" id="PF00857"/>
    </source>
</evidence>
<evidence type="ECO:0000313" key="3">
    <source>
        <dbReference type="EMBL" id="ASD26226.1"/>
    </source>
</evidence>
<accession>A0A1Z3LVP1</accession>
<proteinExistence type="predicted"/>
<reference evidence="3 4" key="2">
    <citation type="submission" date="2017-06" db="EMBL/GenBank/DDBJ databases">
        <authorList>
            <person name="Kim H.J."/>
            <person name="Triplett B.A."/>
        </authorList>
    </citation>
    <scope>NUCLEOTIDE SEQUENCE [LARGE SCALE GENOMIC DNA]</scope>
    <source>
        <strain evidence="3 4">BZC3</strain>
    </source>
</reference>
<dbReference type="SUPFAM" id="SSF52499">
    <property type="entry name" value="Isochorismatase-like hydrolases"/>
    <property type="match status" value="1"/>
</dbReference>
<dbReference type="Pfam" id="PF00857">
    <property type="entry name" value="Isochorismatase"/>
    <property type="match status" value="1"/>
</dbReference>
<evidence type="ECO:0000256" key="1">
    <source>
        <dbReference type="ARBA" id="ARBA00022801"/>
    </source>
</evidence>
<dbReference type="RefSeq" id="WP_088410255.1">
    <property type="nucleotide sequence ID" value="NZ_CP021995.1"/>
</dbReference>
<evidence type="ECO:0000313" key="4">
    <source>
        <dbReference type="Proteomes" id="UP000197024"/>
    </source>
</evidence>
<organism evidence="3 4">
    <name type="scientific">Brevundimonas diminuta</name>
    <name type="common">Pseudomonas diminuta</name>
    <dbReference type="NCBI Taxonomy" id="293"/>
    <lineage>
        <taxon>Bacteria</taxon>
        <taxon>Pseudomonadati</taxon>
        <taxon>Pseudomonadota</taxon>
        <taxon>Alphaproteobacteria</taxon>
        <taxon>Caulobacterales</taxon>
        <taxon>Caulobacteraceae</taxon>
        <taxon>Brevundimonas</taxon>
    </lineage>
</organism>
<name>A0A1Z3LVP1_BREDI</name>
<dbReference type="AlphaFoldDB" id="A0A1Z3LVP1"/>
<dbReference type="InterPro" id="IPR000868">
    <property type="entry name" value="Isochorismatase-like_dom"/>
</dbReference>
<gene>
    <name evidence="3" type="ORF">CD943_04575</name>
</gene>
<dbReference type="GO" id="GO:0016787">
    <property type="term" value="F:hydrolase activity"/>
    <property type="evidence" value="ECO:0007669"/>
    <property type="project" value="UniProtKB-KW"/>
</dbReference>
<feature type="domain" description="Isochorismatase-like" evidence="2">
    <location>
        <begin position="7"/>
        <end position="150"/>
    </location>
</feature>
<dbReference type="Gene3D" id="3.40.50.850">
    <property type="entry name" value="Isochorismatase-like"/>
    <property type="match status" value="1"/>
</dbReference>
<protein>
    <submittedName>
        <fullName evidence="3">Cysteine hydrolase</fullName>
    </submittedName>
</protein>
<sequence>MTPLSRSALVLIDLQQGIFAGRGGADQDGADRRLNELCVVLASAAHRWVALGRPLILIQHAGPTGHRLALGSHGWTLRPEVDLPGARRIAKTACDAFHDTELAQSLSSQGVTGLVLGGCMTEFCIDTTCRSAVSRGFDVHLLSDGHSTVNGLIPADMIVAHHNATLDGLSAGTARLRLISSRDI</sequence>
<dbReference type="InterPro" id="IPR050272">
    <property type="entry name" value="Isochorismatase-like_hydrls"/>
</dbReference>
<dbReference type="Proteomes" id="UP000197024">
    <property type="component" value="Chromosome"/>
</dbReference>
<dbReference type="PANTHER" id="PTHR43540">
    <property type="entry name" value="PEROXYUREIDOACRYLATE/UREIDOACRYLATE AMIDOHYDROLASE-RELATED"/>
    <property type="match status" value="1"/>
</dbReference>